<dbReference type="AlphaFoldDB" id="A0A9P5PFY0"/>
<dbReference type="Proteomes" id="UP000772434">
    <property type="component" value="Unassembled WGS sequence"/>
</dbReference>
<organism evidence="2 3">
    <name type="scientific">Rhodocollybia butyracea</name>
    <dbReference type="NCBI Taxonomy" id="206335"/>
    <lineage>
        <taxon>Eukaryota</taxon>
        <taxon>Fungi</taxon>
        <taxon>Dikarya</taxon>
        <taxon>Basidiomycota</taxon>
        <taxon>Agaricomycotina</taxon>
        <taxon>Agaricomycetes</taxon>
        <taxon>Agaricomycetidae</taxon>
        <taxon>Agaricales</taxon>
        <taxon>Marasmiineae</taxon>
        <taxon>Omphalotaceae</taxon>
        <taxon>Rhodocollybia</taxon>
    </lineage>
</organism>
<dbReference type="EMBL" id="JADNRY010000171">
    <property type="protein sequence ID" value="KAF9062482.1"/>
    <property type="molecule type" value="Genomic_DNA"/>
</dbReference>
<name>A0A9P5PFY0_9AGAR</name>
<evidence type="ECO:0000313" key="2">
    <source>
        <dbReference type="EMBL" id="KAF9062482.1"/>
    </source>
</evidence>
<evidence type="ECO:0000313" key="3">
    <source>
        <dbReference type="Proteomes" id="UP000772434"/>
    </source>
</evidence>
<reference evidence="2" key="1">
    <citation type="submission" date="2020-11" db="EMBL/GenBank/DDBJ databases">
        <authorList>
            <consortium name="DOE Joint Genome Institute"/>
            <person name="Ahrendt S."/>
            <person name="Riley R."/>
            <person name="Andreopoulos W."/>
            <person name="Labutti K."/>
            <person name="Pangilinan J."/>
            <person name="Ruiz-Duenas F.J."/>
            <person name="Barrasa J.M."/>
            <person name="Sanchez-Garcia M."/>
            <person name="Camarero S."/>
            <person name="Miyauchi S."/>
            <person name="Serrano A."/>
            <person name="Linde D."/>
            <person name="Babiker R."/>
            <person name="Drula E."/>
            <person name="Ayuso-Fernandez I."/>
            <person name="Pacheco R."/>
            <person name="Padilla G."/>
            <person name="Ferreira P."/>
            <person name="Barriuso J."/>
            <person name="Kellner H."/>
            <person name="Castanera R."/>
            <person name="Alfaro M."/>
            <person name="Ramirez L."/>
            <person name="Pisabarro A.G."/>
            <person name="Kuo A."/>
            <person name="Tritt A."/>
            <person name="Lipzen A."/>
            <person name="He G."/>
            <person name="Yan M."/>
            <person name="Ng V."/>
            <person name="Cullen D."/>
            <person name="Martin F."/>
            <person name="Rosso M.-N."/>
            <person name="Henrissat B."/>
            <person name="Hibbett D."/>
            <person name="Martinez A.T."/>
            <person name="Grigoriev I.V."/>
        </authorList>
    </citation>
    <scope>NUCLEOTIDE SEQUENCE</scope>
    <source>
        <strain evidence="2">AH 40177</strain>
    </source>
</reference>
<accession>A0A9P5PFY0</accession>
<evidence type="ECO:0000256" key="1">
    <source>
        <dbReference type="SAM" id="MobiDB-lite"/>
    </source>
</evidence>
<protein>
    <submittedName>
        <fullName evidence="2">Uncharacterized protein</fullName>
    </submittedName>
</protein>
<sequence length="162" mass="17596">MTIGGHTALRLAEGSSRLAQGSLSKGGIFLMSYHSEDGEGSELSLQMNADIPLPAECLHLGIQSPKSAKTTERKDLQKQKKRKENQSSATIDSDVLVPDISKVLSLTNSNDLEAGIQIELETEDIDKEDGNEDDRTYKGAEAFLEGLETAPDFQTACPSRWS</sequence>
<gene>
    <name evidence="2" type="ORF">BDP27DRAFT_1427879</name>
</gene>
<comment type="caution">
    <text evidence="2">The sequence shown here is derived from an EMBL/GenBank/DDBJ whole genome shotgun (WGS) entry which is preliminary data.</text>
</comment>
<feature type="compositionally biased region" description="Basic and acidic residues" evidence="1">
    <location>
        <begin position="69"/>
        <end position="78"/>
    </location>
</feature>
<proteinExistence type="predicted"/>
<keyword evidence="3" id="KW-1185">Reference proteome</keyword>
<feature type="region of interest" description="Disordered" evidence="1">
    <location>
        <begin position="62"/>
        <end position="92"/>
    </location>
</feature>